<feature type="region of interest" description="Disordered" evidence="1">
    <location>
        <begin position="218"/>
        <end position="266"/>
    </location>
</feature>
<proteinExistence type="predicted"/>
<organism evidence="3 4">
    <name type="scientific">Pristionchus pacificus</name>
    <name type="common">Parasitic nematode worm</name>
    <dbReference type="NCBI Taxonomy" id="54126"/>
    <lineage>
        <taxon>Eukaryota</taxon>
        <taxon>Metazoa</taxon>
        <taxon>Ecdysozoa</taxon>
        <taxon>Nematoda</taxon>
        <taxon>Chromadorea</taxon>
        <taxon>Rhabditida</taxon>
        <taxon>Rhabditina</taxon>
        <taxon>Diplogasteromorpha</taxon>
        <taxon>Diplogasteroidea</taxon>
        <taxon>Neodiplogasteridae</taxon>
        <taxon>Pristionchus</taxon>
    </lineage>
</organism>
<reference evidence="3" key="2">
    <citation type="submission" date="2022-06" db="UniProtKB">
        <authorList>
            <consortium name="EnsemblMetazoa"/>
        </authorList>
    </citation>
    <scope>IDENTIFICATION</scope>
    <source>
        <strain evidence="3">PS312</strain>
    </source>
</reference>
<feature type="compositionally biased region" description="Polar residues" evidence="1">
    <location>
        <begin position="252"/>
        <end position="261"/>
    </location>
</feature>
<accession>A0A8R1U5C8</accession>
<feature type="region of interest" description="Disordered" evidence="1">
    <location>
        <begin position="85"/>
        <end position="105"/>
    </location>
</feature>
<accession>A0A2A6B3B0</accession>
<evidence type="ECO:0000313" key="4">
    <source>
        <dbReference type="Proteomes" id="UP000005239"/>
    </source>
</evidence>
<feature type="signal peptide" evidence="2">
    <location>
        <begin position="1"/>
        <end position="16"/>
    </location>
</feature>
<sequence>MRFAPLLVVFIFSACAIPVPLLDPGSRQLAEPDKDVIFPSAGSDQPSPSLNAATILALSIESPLPSLGSDSRLIAESDKAVLPHDSISPFSGLEPEKRSPQPIDPSLHLTADTTVLSHSIESSDSRVKRAIDEPSSEKDAAASLGAEIVLPPMATEPTHSLEIVHHTANETVVDLETALALDPPLEIGILPTDDVNESIAPEIAHSVEIGTPLLSPNVSDATAAPETAHSLDSTFESVTTPVNNETDERNDSTLATLSNETAPALPVTTPASELGIRALLPLLPDLLNLIPVQNSSFDSFWKQSKINFANNTARVMEELTRLPFDRNVVTSVDGQAVDARLRKRVEEMADQFKEGFLVAGPERNVEEIYVLAATYFCSDCATVYSLEAIYNISEASHNDHRGSENEFGNITSGYTCGAFHRVSGVRLVRHQKGMSDVELDMSKINKALSLLTSQFGVARADRQASWKKPEDNITLVPTYNAARLPEFGAYPKIRTLLNEVVSLKRVRRLHNRCSHFKNAEHDDHFFSSVCYEDEKDTVRSFYASSASGEEEDKWAHSAIDLKEVIHELLDDPNAGGDVPPTTVARQAIELLRPEQSYRHDTPSFWEIDEARSRVFRQQFLSPESTDDGHRGYSKYFARAHDRSDIFLKRAKVAVVQEHLTDRDGYNVKVRAYLDCDLFENAEYREYASLPWWKKYLNPINWFQYWRKDCGVAELETERKKLMHE</sequence>
<dbReference type="PROSITE" id="PS51257">
    <property type="entry name" value="PROKAR_LIPOPROTEIN"/>
    <property type="match status" value="1"/>
</dbReference>
<evidence type="ECO:0000313" key="3">
    <source>
        <dbReference type="EnsemblMetazoa" id="PPA03808.1"/>
    </source>
</evidence>
<dbReference type="AlphaFoldDB" id="A0A2A6B3B0"/>
<protein>
    <submittedName>
        <fullName evidence="3">Uncharacterized protein</fullName>
    </submittedName>
</protein>
<evidence type="ECO:0000256" key="1">
    <source>
        <dbReference type="SAM" id="MobiDB-lite"/>
    </source>
</evidence>
<keyword evidence="4" id="KW-1185">Reference proteome</keyword>
<gene>
    <name evidence="3" type="primary">WBGene00093362</name>
</gene>
<keyword evidence="2" id="KW-0732">Signal</keyword>
<reference evidence="4" key="1">
    <citation type="journal article" date="2008" name="Nat. Genet.">
        <title>The Pristionchus pacificus genome provides a unique perspective on nematode lifestyle and parasitism.</title>
        <authorList>
            <person name="Dieterich C."/>
            <person name="Clifton S.W."/>
            <person name="Schuster L.N."/>
            <person name="Chinwalla A."/>
            <person name="Delehaunty K."/>
            <person name="Dinkelacker I."/>
            <person name="Fulton L."/>
            <person name="Fulton R."/>
            <person name="Godfrey J."/>
            <person name="Minx P."/>
            <person name="Mitreva M."/>
            <person name="Roeseler W."/>
            <person name="Tian H."/>
            <person name="Witte H."/>
            <person name="Yang S.P."/>
            <person name="Wilson R.K."/>
            <person name="Sommer R.J."/>
        </authorList>
    </citation>
    <scope>NUCLEOTIDE SEQUENCE [LARGE SCALE GENOMIC DNA]</scope>
    <source>
        <strain evidence="4">PS312</strain>
    </source>
</reference>
<dbReference type="EnsemblMetazoa" id="PPA03808.1">
    <property type="protein sequence ID" value="PPA03808.1"/>
    <property type="gene ID" value="WBGene00093362"/>
</dbReference>
<evidence type="ECO:0000256" key="2">
    <source>
        <dbReference type="SAM" id="SignalP"/>
    </source>
</evidence>
<feature type="chain" id="PRO_5043489847" evidence="2">
    <location>
        <begin position="17"/>
        <end position="724"/>
    </location>
</feature>
<feature type="compositionally biased region" description="Polar residues" evidence="1">
    <location>
        <begin position="230"/>
        <end position="244"/>
    </location>
</feature>
<dbReference type="Proteomes" id="UP000005239">
    <property type="component" value="Unassembled WGS sequence"/>
</dbReference>
<name>A0A2A6B3B0_PRIPA</name>